<feature type="region of interest" description="Disordered" evidence="1">
    <location>
        <begin position="305"/>
        <end position="324"/>
    </location>
</feature>
<dbReference type="Pfam" id="PF21038">
    <property type="entry name" value="CEP104_N"/>
    <property type="match status" value="1"/>
</dbReference>
<dbReference type="AlphaFoldDB" id="A0A9P1FJD3"/>
<gene>
    <name evidence="3" type="ORF">C1SCF055_LOCUS4343</name>
</gene>
<feature type="compositionally biased region" description="Low complexity" evidence="1">
    <location>
        <begin position="310"/>
        <end position="324"/>
    </location>
</feature>
<feature type="domain" description="TOG" evidence="2">
    <location>
        <begin position="852"/>
        <end position="1091"/>
    </location>
</feature>
<dbReference type="EMBL" id="CAMXCT030000243">
    <property type="protein sequence ID" value="CAL4763399.1"/>
    <property type="molecule type" value="Genomic_DNA"/>
</dbReference>
<dbReference type="SMART" id="SM01349">
    <property type="entry name" value="TOG"/>
    <property type="match status" value="1"/>
</dbReference>
<accession>A0A9P1FJD3</accession>
<dbReference type="Pfam" id="PF21040">
    <property type="entry name" value="CEP104-like_TOG"/>
    <property type="match status" value="1"/>
</dbReference>
<sequence length="1154" mass="127867">MPSHGALHKPFTEELVLYDPEFFNFADHIVRLVQGSPRAAGPDQKPVVQSNEPATPATTATILQNLHHHFPNQRPRLQSPLIQDAEFTKLYHDFVRQVVRSNLEEDMLIFEHCPNLRIHLAGEKSLTSPHTDKDHQHSEAEINFWVPLTSCFGDASLWAESAPGKGNFHPFEVEPGQAVRFYGNQCLHFTRDNKTDSSRVSFDFRAIRMRDFHWSQVPPPGDPRANEVRWSIFAYYDVMVADGSILTSPEEWEERVARPDAYHQVQTKFEQFKHVTVPMFLWVPKVPALGQRKLAEEVPPALGAVPYGDQPAPASPARRAQRSPSPEHVAACGLRYGSQREARRHCARCGWIANRRRLLDVLCFSDSAGAKRPWIIENPDLSQPWGLGCEICVAARAQNVGSAMALCSAFADLSFGVSMPGLLFQPLLRHGNHAMRQSPVKGQVIVQQDMEHAAAQQAVQFLSHQSKIATKIDLYTALPTGGDASYDSVSFKRLGYLSLDSNERSQFQARELKSVYVDVSAQFIKILFHKCHVNRYNIVNQVGLIALNCLGEVLGPDLANGPPAPNPALARPMDGYQPPTAPSAQDAAQAASDEMRYDPQTLERIRSLSSAKARAVEAEDYEEAKRLKEVLARLRQTGLLLRELEDRKKAAVQNEDYDAAKALKSEIDRLRTAIDRPPERPMERPVERPHSGRSNGNGGRAGAGSPDWGGAVGAVGAVGPPRGGHQPQMAYDEPRRDSRDSLSRLSRDEAAAPSSRGKESRHSQERRDILITPVGALGPGGSIGGMGGLGGAKVPRTPPLGGVAQTEPSAPPPEPDPPETERANFDAENHPLAGVPNVEDLSQPEPEPLHSNFQKEAEPLTELFGDYLTRCVFSKTWNLRDAALQKLAMDLQNGEHRQKDQNRLLAGYILVLKRMVPDKNVQGLCQMLRQVRRPEAHSLLDPLMVLLVDRLGDGNARVDKAARDAHLCDLMRCPSVGASFTAQQLLRPLKKKSVNPRVYIARLQLLAAMVTEAGVQPESKEGLPLDPTVQLAMDWFNNANADVRENAVKLVAACYAHAGLKRIEKYLANIRQAQRDIFDEEFDRVDAGDGLEMGQPQCHHRSGSNRSTPKGMNCVGFVVDVMGWLRHVTACYGFVSFFSRSITARIQFCSLQFF</sequence>
<evidence type="ECO:0000259" key="2">
    <source>
        <dbReference type="SMART" id="SM01349"/>
    </source>
</evidence>
<evidence type="ECO:0000256" key="1">
    <source>
        <dbReference type="SAM" id="MobiDB-lite"/>
    </source>
</evidence>
<feature type="compositionally biased region" description="Low complexity" evidence="1">
    <location>
        <begin position="714"/>
        <end position="724"/>
    </location>
</feature>
<dbReference type="SUPFAM" id="SSF48371">
    <property type="entry name" value="ARM repeat"/>
    <property type="match status" value="1"/>
</dbReference>
<dbReference type="InterPro" id="IPR048739">
    <property type="entry name" value="CEP104_N"/>
</dbReference>
<reference evidence="4" key="2">
    <citation type="submission" date="2024-04" db="EMBL/GenBank/DDBJ databases">
        <authorList>
            <person name="Chen Y."/>
            <person name="Shah S."/>
            <person name="Dougan E. K."/>
            <person name="Thang M."/>
            <person name="Chan C."/>
        </authorList>
    </citation>
    <scope>NUCLEOTIDE SEQUENCE [LARGE SCALE GENOMIC DNA]</scope>
</reference>
<dbReference type="InterPro" id="IPR011989">
    <property type="entry name" value="ARM-like"/>
</dbReference>
<dbReference type="PANTHER" id="PTHR13371:SF0">
    <property type="entry name" value="CENTROSOMAL PROTEIN OF 104 KDA"/>
    <property type="match status" value="1"/>
</dbReference>
<keyword evidence="6" id="KW-1185">Reference proteome</keyword>
<dbReference type="EMBL" id="CAMXCT020000243">
    <property type="protein sequence ID" value="CAL1129462.1"/>
    <property type="molecule type" value="Genomic_DNA"/>
</dbReference>
<dbReference type="EMBL" id="CAMXCT010000243">
    <property type="protein sequence ID" value="CAI3976087.1"/>
    <property type="molecule type" value="Genomic_DNA"/>
</dbReference>
<organism evidence="3">
    <name type="scientific">Cladocopium goreaui</name>
    <dbReference type="NCBI Taxonomy" id="2562237"/>
    <lineage>
        <taxon>Eukaryota</taxon>
        <taxon>Sar</taxon>
        <taxon>Alveolata</taxon>
        <taxon>Dinophyceae</taxon>
        <taxon>Suessiales</taxon>
        <taxon>Symbiodiniaceae</taxon>
        <taxon>Cladocopium</taxon>
    </lineage>
</organism>
<evidence type="ECO:0000313" key="5">
    <source>
        <dbReference type="EMBL" id="CAL4763399.1"/>
    </source>
</evidence>
<feature type="compositionally biased region" description="Basic and acidic residues" evidence="1">
    <location>
        <begin position="732"/>
        <end position="769"/>
    </location>
</feature>
<feature type="compositionally biased region" description="Gly residues" evidence="1">
    <location>
        <begin position="777"/>
        <end position="791"/>
    </location>
</feature>
<dbReference type="InterPro" id="IPR052607">
    <property type="entry name" value="CEP104-like"/>
</dbReference>
<dbReference type="GO" id="GO:0005929">
    <property type="term" value="C:cilium"/>
    <property type="evidence" value="ECO:0007669"/>
    <property type="project" value="TreeGrafter"/>
</dbReference>
<reference evidence="3" key="1">
    <citation type="submission" date="2022-10" db="EMBL/GenBank/DDBJ databases">
        <authorList>
            <person name="Chen Y."/>
            <person name="Dougan E. K."/>
            <person name="Chan C."/>
            <person name="Rhodes N."/>
            <person name="Thang M."/>
        </authorList>
    </citation>
    <scope>NUCLEOTIDE SEQUENCE</scope>
</reference>
<dbReference type="SUPFAM" id="SSF51197">
    <property type="entry name" value="Clavaminate synthase-like"/>
    <property type="match status" value="1"/>
</dbReference>
<proteinExistence type="predicted"/>
<protein>
    <submittedName>
        <fullName evidence="5">Centrosomal protein of 104 kDa (Cep104)</fullName>
    </submittedName>
</protein>
<dbReference type="PANTHER" id="PTHR13371">
    <property type="entry name" value="GLYCINE-, GLUTAMATE-, THIENYLCYCLOHEXYLPIPERIDINE-BINDING PROTEIN"/>
    <property type="match status" value="1"/>
</dbReference>
<dbReference type="Proteomes" id="UP001152797">
    <property type="component" value="Unassembled WGS sequence"/>
</dbReference>
<dbReference type="Gene3D" id="1.25.10.10">
    <property type="entry name" value="Leucine-rich Repeat Variant"/>
    <property type="match status" value="1"/>
</dbReference>
<dbReference type="OrthoDB" id="66599at2759"/>
<evidence type="ECO:0000313" key="4">
    <source>
        <dbReference type="EMBL" id="CAL1129462.1"/>
    </source>
</evidence>
<dbReference type="InterPro" id="IPR034085">
    <property type="entry name" value="TOG"/>
</dbReference>
<dbReference type="InterPro" id="IPR016024">
    <property type="entry name" value="ARM-type_fold"/>
</dbReference>
<feature type="compositionally biased region" description="Basic and acidic residues" evidence="1">
    <location>
        <begin position="819"/>
        <end position="829"/>
    </location>
</feature>
<comment type="caution">
    <text evidence="3">The sequence shown here is derived from an EMBL/GenBank/DDBJ whole genome shotgun (WGS) entry which is preliminary data.</text>
</comment>
<name>A0A9P1FJD3_9DINO</name>
<feature type="compositionally biased region" description="Basic and acidic residues" evidence="1">
    <location>
        <begin position="671"/>
        <end position="690"/>
    </location>
</feature>
<evidence type="ECO:0000313" key="6">
    <source>
        <dbReference type="Proteomes" id="UP001152797"/>
    </source>
</evidence>
<evidence type="ECO:0000313" key="3">
    <source>
        <dbReference type="EMBL" id="CAI3976087.1"/>
    </source>
</evidence>
<feature type="region of interest" description="Disordered" evidence="1">
    <location>
        <begin position="671"/>
        <end position="851"/>
    </location>
</feature>